<comment type="caution">
    <text evidence="2">The sequence shown here is derived from an EMBL/GenBank/DDBJ whole genome shotgun (WGS) entry which is preliminary data.</text>
</comment>
<accession>A0AAV6UMV5</accession>
<feature type="region of interest" description="Disordered" evidence="1">
    <location>
        <begin position="43"/>
        <end position="63"/>
    </location>
</feature>
<dbReference type="EMBL" id="JAFNEN010000352">
    <property type="protein sequence ID" value="KAG8184961.1"/>
    <property type="molecule type" value="Genomic_DNA"/>
</dbReference>
<name>A0AAV6UMV5_9ARAC</name>
<sequence>MLYLDRQYNSCRRNNLKGKTTDRKRNSFHVQLSNAFILQLAITPPPVPNSDTSGSKKHDIPSNYSGVEESRDLYGILYLNTGCIPMGLFGYTYW</sequence>
<dbReference type="Proteomes" id="UP000827092">
    <property type="component" value="Unassembled WGS sequence"/>
</dbReference>
<evidence type="ECO:0000313" key="3">
    <source>
        <dbReference type="Proteomes" id="UP000827092"/>
    </source>
</evidence>
<organism evidence="2 3">
    <name type="scientific">Oedothorax gibbosus</name>
    <dbReference type="NCBI Taxonomy" id="931172"/>
    <lineage>
        <taxon>Eukaryota</taxon>
        <taxon>Metazoa</taxon>
        <taxon>Ecdysozoa</taxon>
        <taxon>Arthropoda</taxon>
        <taxon>Chelicerata</taxon>
        <taxon>Arachnida</taxon>
        <taxon>Araneae</taxon>
        <taxon>Araneomorphae</taxon>
        <taxon>Entelegynae</taxon>
        <taxon>Araneoidea</taxon>
        <taxon>Linyphiidae</taxon>
        <taxon>Erigoninae</taxon>
        <taxon>Oedothorax</taxon>
    </lineage>
</organism>
<reference evidence="2 3" key="1">
    <citation type="journal article" date="2022" name="Nat. Ecol. Evol.">
        <title>A masculinizing supergene underlies an exaggerated male reproductive morph in a spider.</title>
        <authorList>
            <person name="Hendrickx F."/>
            <person name="De Corte Z."/>
            <person name="Sonet G."/>
            <person name="Van Belleghem S.M."/>
            <person name="Kostlbacher S."/>
            <person name="Vangestel C."/>
        </authorList>
    </citation>
    <scope>NUCLEOTIDE SEQUENCE [LARGE SCALE GENOMIC DNA]</scope>
    <source>
        <strain evidence="2">W744_W776</strain>
    </source>
</reference>
<evidence type="ECO:0000256" key="1">
    <source>
        <dbReference type="SAM" id="MobiDB-lite"/>
    </source>
</evidence>
<evidence type="ECO:0000313" key="2">
    <source>
        <dbReference type="EMBL" id="KAG8184961.1"/>
    </source>
</evidence>
<dbReference type="AlphaFoldDB" id="A0AAV6UMV5"/>
<protein>
    <submittedName>
        <fullName evidence="2">Uncharacterized protein</fullName>
    </submittedName>
</protein>
<keyword evidence="3" id="KW-1185">Reference proteome</keyword>
<gene>
    <name evidence="2" type="ORF">JTE90_020008</name>
</gene>
<proteinExistence type="predicted"/>